<dbReference type="EMBL" id="BAHC01000006">
    <property type="protein sequence ID" value="GAB88135.1"/>
    <property type="molecule type" value="Genomic_DNA"/>
</dbReference>
<keyword evidence="2" id="KW-1185">Reference proteome</keyword>
<evidence type="ECO:0000313" key="2">
    <source>
        <dbReference type="Proteomes" id="UP000008363"/>
    </source>
</evidence>
<protein>
    <submittedName>
        <fullName evidence="1">Uncharacterized protein</fullName>
    </submittedName>
</protein>
<gene>
    <name evidence="1" type="ORF">GORHZ_006_00040</name>
</gene>
<dbReference type="AlphaFoldDB" id="K6VMK6"/>
<reference evidence="1 2" key="1">
    <citation type="submission" date="2012-08" db="EMBL/GenBank/DDBJ databases">
        <title>Whole genome shotgun sequence of Gordonia rhizosphera NBRC 16068.</title>
        <authorList>
            <person name="Takarada H."/>
            <person name="Isaki S."/>
            <person name="Hosoyama A."/>
            <person name="Tsuchikane K."/>
            <person name="Katsumata H."/>
            <person name="Baba S."/>
            <person name="Ohji S."/>
            <person name="Yamazaki S."/>
            <person name="Fujita N."/>
        </authorList>
    </citation>
    <scope>NUCLEOTIDE SEQUENCE [LARGE SCALE GENOMIC DNA]</scope>
    <source>
        <strain evidence="1 2">NBRC 16068</strain>
    </source>
</reference>
<comment type="caution">
    <text evidence="1">The sequence shown here is derived from an EMBL/GenBank/DDBJ whole genome shotgun (WGS) entry which is preliminary data.</text>
</comment>
<dbReference type="InterPro" id="IPR010982">
    <property type="entry name" value="Lambda_DNA-bd_dom_sf"/>
</dbReference>
<name>K6VMK6_9ACTN</name>
<dbReference type="Gene3D" id="1.10.260.40">
    <property type="entry name" value="lambda repressor-like DNA-binding domains"/>
    <property type="match status" value="1"/>
</dbReference>
<organism evidence="1 2">
    <name type="scientific">Gordonia rhizosphera NBRC 16068</name>
    <dbReference type="NCBI Taxonomy" id="1108045"/>
    <lineage>
        <taxon>Bacteria</taxon>
        <taxon>Bacillati</taxon>
        <taxon>Actinomycetota</taxon>
        <taxon>Actinomycetes</taxon>
        <taxon>Mycobacteriales</taxon>
        <taxon>Gordoniaceae</taxon>
        <taxon>Gordonia</taxon>
    </lineage>
</organism>
<dbReference type="GO" id="GO:0003677">
    <property type="term" value="F:DNA binding"/>
    <property type="evidence" value="ECO:0007669"/>
    <property type="project" value="InterPro"/>
</dbReference>
<sequence length="141" mass="15619">MIPPLKERLNRAVDFAHSRSESPLTSREIADQVSATLQDEISEQLIRELRDGTINAVPVGLVEPLAQVFGIRDHGYFADPVAAADIDRVLVMHERLALLIEARDLGVQHIATRDVDQDPRLVHKLRAALAAMTKRPQASSD</sequence>
<evidence type="ECO:0000313" key="1">
    <source>
        <dbReference type="EMBL" id="GAB88135.1"/>
    </source>
</evidence>
<dbReference type="OrthoDB" id="4381951at2"/>
<accession>K6VMK6</accession>
<dbReference type="Proteomes" id="UP000008363">
    <property type="component" value="Unassembled WGS sequence"/>
</dbReference>
<proteinExistence type="predicted"/>